<evidence type="ECO:0000313" key="2">
    <source>
        <dbReference type="Proteomes" id="UP000232488"/>
    </source>
</evidence>
<name>A0A1C9C507_HAV01</name>
<evidence type="ECO:0000313" key="1">
    <source>
        <dbReference type="EMBL" id="AOM63371.1"/>
    </source>
</evidence>
<protein>
    <submittedName>
        <fullName evidence="1">Uncharacterized protein</fullName>
    </submittedName>
</protein>
<dbReference type="Proteomes" id="UP000232488">
    <property type="component" value="Segment"/>
</dbReference>
<dbReference type="KEGG" id="vg:37618421"/>
<organismHost>
    <name type="scientific">Heterosigma akashiwo</name>
    <name type="common">Chromophytic alga</name>
    <name type="synonym">Heterosigma carterae</name>
    <dbReference type="NCBI Taxonomy" id="2829"/>
</organismHost>
<sequence length="104" mass="12607">MYIMMNEVFKNLSIRNKIFNYQDIPFQHRQKLMISLGFILFKVHKLSFGIVCHYCLDSLLKNMTECCHCKWRLYNGHLERIIRNKFSNFDAECIRSYVKFSTQI</sequence>
<organism evidence="1 2">
    <name type="scientific">Heterosigma akashiwo virus 01</name>
    <name type="common">HaV01</name>
    <dbReference type="NCBI Taxonomy" id="97195"/>
    <lineage>
        <taxon>Viruses</taxon>
        <taxon>Varidnaviria</taxon>
        <taxon>Bamfordvirae</taxon>
        <taxon>Nucleocytoviricota</taxon>
        <taxon>Megaviricetes</taxon>
        <taxon>Algavirales</taxon>
        <taxon>Phycodnaviridae</taxon>
        <taxon>Raphidovirus</taxon>
        <taxon>Raphidovirus japonicum</taxon>
    </lineage>
</organism>
<dbReference type="EMBL" id="KX008963">
    <property type="protein sequence ID" value="AOM63371.1"/>
    <property type="molecule type" value="Genomic_DNA"/>
</dbReference>
<reference evidence="1 2" key="1">
    <citation type="submission" date="2016-03" db="EMBL/GenBank/DDBJ databases">
        <title>Genome sequences of a Phycodnavirus, Heterosigma akashiwo virus strain 53.</title>
        <authorList>
            <person name="Ueki S."/>
            <person name="Ogura Y."/>
            <person name="Hayashi T."/>
        </authorList>
    </citation>
    <scope>NUCLEOTIDE SEQUENCE [LARGE SCALE GENOMIC DNA]</scope>
    <source>
        <strain evidence="1">HaV53</strain>
    </source>
</reference>
<accession>A0A1C9C507</accession>
<proteinExistence type="predicted"/>
<keyword evidence="2" id="KW-1185">Reference proteome</keyword>
<dbReference type="GeneID" id="37618421"/>
<gene>
    <name evidence="1" type="primary">HaV53_ORF40</name>
</gene>
<dbReference type="RefSeq" id="YP_009507437.1">
    <property type="nucleotide sequence ID" value="NC_038553.1"/>
</dbReference>